<dbReference type="Gene3D" id="3.30.420.40">
    <property type="match status" value="2"/>
</dbReference>
<dbReference type="Proteomes" id="UP001597041">
    <property type="component" value="Unassembled WGS sequence"/>
</dbReference>
<protein>
    <submittedName>
        <fullName evidence="1">Type IV pilus biogenesis protein PilM</fullName>
    </submittedName>
</protein>
<comment type="caution">
    <text evidence="1">The sequence shown here is derived from an EMBL/GenBank/DDBJ whole genome shotgun (WGS) entry which is preliminary data.</text>
</comment>
<dbReference type="Pfam" id="PF11104">
    <property type="entry name" value="PilM_2"/>
    <property type="match status" value="1"/>
</dbReference>
<accession>A0ABW3NFV8</accession>
<evidence type="ECO:0000313" key="1">
    <source>
        <dbReference type="EMBL" id="MFD1066567.1"/>
    </source>
</evidence>
<organism evidence="1 2">
    <name type="scientific">Oceanobacillus locisalsi</name>
    <dbReference type="NCBI Taxonomy" id="546107"/>
    <lineage>
        <taxon>Bacteria</taxon>
        <taxon>Bacillati</taxon>
        <taxon>Bacillota</taxon>
        <taxon>Bacilli</taxon>
        <taxon>Bacillales</taxon>
        <taxon>Bacillaceae</taxon>
        <taxon>Oceanobacillus</taxon>
    </lineage>
</organism>
<sequence length="334" mass="39174">MFSLTKSKKMIHISIKDYAIRLVETNGRDISLVKFVEERVLPAGIIEQGKIIDEIAFYEFMKTTVKELRIKNRQVRFNVPDPIVIMRQAEVPSKLKAKEEIREYLQMEIGKHIHLPFSDPIIDLIDPEQRETEQIYFFAAPGEELRKYTEIFADADLKPIAADVGILGDYRYFEHMDQVQEDRVYLIIECNVTSVHLGIFHKHQLEFLRYQDLDLDLIRPEQDWEMQRHAWTYVQDEETVAEVMQDQVNELERVMNFYRFSLHKGEKSVTDMVLLGDYPALHTIYKSMRNRFEGVSVTRLQERWTPAIGEQIDTVFIPAFGLALRGGKKDASRS</sequence>
<name>A0ABW3NFV8_9BACI</name>
<dbReference type="InterPro" id="IPR043129">
    <property type="entry name" value="ATPase_NBD"/>
</dbReference>
<dbReference type="SUPFAM" id="SSF53067">
    <property type="entry name" value="Actin-like ATPase domain"/>
    <property type="match status" value="1"/>
</dbReference>
<dbReference type="EMBL" id="JBHTKK010000012">
    <property type="protein sequence ID" value="MFD1066567.1"/>
    <property type="molecule type" value="Genomic_DNA"/>
</dbReference>
<dbReference type="Gene3D" id="3.30.1490.300">
    <property type="match status" value="1"/>
</dbReference>
<evidence type="ECO:0000313" key="2">
    <source>
        <dbReference type="Proteomes" id="UP001597041"/>
    </source>
</evidence>
<dbReference type="InterPro" id="IPR005883">
    <property type="entry name" value="PilM"/>
</dbReference>
<reference evidence="2" key="1">
    <citation type="journal article" date="2019" name="Int. J. Syst. Evol. Microbiol.">
        <title>The Global Catalogue of Microorganisms (GCM) 10K type strain sequencing project: providing services to taxonomists for standard genome sequencing and annotation.</title>
        <authorList>
            <consortium name="The Broad Institute Genomics Platform"/>
            <consortium name="The Broad Institute Genome Sequencing Center for Infectious Disease"/>
            <person name="Wu L."/>
            <person name="Ma J."/>
        </authorList>
    </citation>
    <scope>NUCLEOTIDE SEQUENCE [LARGE SCALE GENOMIC DNA]</scope>
    <source>
        <strain evidence="2">CCUG 56608</strain>
    </source>
</reference>
<gene>
    <name evidence="1" type="primary">pilM</name>
    <name evidence="1" type="ORF">ACFQ19_11085</name>
</gene>
<proteinExistence type="predicted"/>
<keyword evidence="2" id="KW-1185">Reference proteome</keyword>
<dbReference type="RefSeq" id="WP_379592144.1">
    <property type="nucleotide sequence ID" value="NZ_JBHTKK010000012.1"/>
</dbReference>